<keyword evidence="4" id="KW-1185">Reference proteome</keyword>
<dbReference type="Proteomes" id="UP001187221">
    <property type="component" value="Unassembled WGS sequence"/>
</dbReference>
<evidence type="ECO:0000256" key="1">
    <source>
        <dbReference type="SAM" id="MobiDB-lite"/>
    </source>
</evidence>
<evidence type="ECO:0000313" key="4">
    <source>
        <dbReference type="Proteomes" id="UP001187221"/>
    </source>
</evidence>
<reference evidence="3 4" key="1">
    <citation type="submission" date="2023-06" db="EMBL/GenBank/DDBJ databases">
        <title>Draft genome sequence of Novosphingobium sp. strain IK01.</title>
        <authorList>
            <person name="Hatamoto M."/>
            <person name="Ikarashi T."/>
            <person name="Yamaguchi T."/>
        </authorList>
    </citation>
    <scope>NUCLEOTIDE SEQUENCE [LARGE SCALE GENOMIC DNA]</scope>
    <source>
        <strain evidence="3 4">IK01</strain>
    </source>
</reference>
<feature type="chain" id="PRO_5045631075" description="Pilus assembly protein CpaD" evidence="2">
    <location>
        <begin position="25"/>
        <end position="232"/>
    </location>
</feature>
<comment type="caution">
    <text evidence="3">The sequence shown here is derived from an EMBL/GenBank/DDBJ whole genome shotgun (WGS) entry which is preliminary data.</text>
</comment>
<protein>
    <recommendedName>
        <fullName evidence="5">Pilus assembly protein CpaD</fullName>
    </recommendedName>
</protein>
<sequence>MSHPLARSLRVLGLAAVLSAGLSACGGQPGNRTLNSVHQPVVERSSFLFDVVTLPGGGMSLAEQRRLAGWFDSLSLGYGDKVALDDPATSVTTREEVQAILSGHGLILSESAPVTVGTLPAGTARLVITRTTASVPGCPDWSAHSDANFNNATSTNYGCAVNSNLAAMVADKEDLVRGQSNAGTTTVMTSNKAIDAFRTALPTGKGGTVVRKSSTSDVSTGGGSGGGGGGGN</sequence>
<evidence type="ECO:0000256" key="2">
    <source>
        <dbReference type="SAM" id="SignalP"/>
    </source>
</evidence>
<dbReference type="Pfam" id="PF09476">
    <property type="entry name" value="Pilus_CpaD"/>
    <property type="match status" value="1"/>
</dbReference>
<feature type="region of interest" description="Disordered" evidence="1">
    <location>
        <begin position="204"/>
        <end position="232"/>
    </location>
</feature>
<proteinExistence type="predicted"/>
<keyword evidence="2" id="KW-0732">Signal</keyword>
<dbReference type="PROSITE" id="PS51257">
    <property type="entry name" value="PROKAR_LIPOPROTEIN"/>
    <property type="match status" value="1"/>
</dbReference>
<organism evidence="3 4">
    <name type="scientific">Novosphingobium pituita</name>
    <dbReference type="NCBI Taxonomy" id="3056842"/>
    <lineage>
        <taxon>Bacteria</taxon>
        <taxon>Pseudomonadati</taxon>
        <taxon>Pseudomonadota</taxon>
        <taxon>Alphaproteobacteria</taxon>
        <taxon>Sphingomonadales</taxon>
        <taxon>Sphingomonadaceae</taxon>
        <taxon>Novosphingobium</taxon>
    </lineage>
</organism>
<evidence type="ECO:0000313" key="3">
    <source>
        <dbReference type="EMBL" id="GMM60945.1"/>
    </source>
</evidence>
<dbReference type="EMBL" id="BTFW01000001">
    <property type="protein sequence ID" value="GMM60945.1"/>
    <property type="molecule type" value="Genomic_DNA"/>
</dbReference>
<accession>A0ABQ6P786</accession>
<dbReference type="InterPro" id="IPR019027">
    <property type="entry name" value="Pilus_biogenesis_CpaD-related"/>
</dbReference>
<evidence type="ECO:0008006" key="5">
    <source>
        <dbReference type="Google" id="ProtNLM"/>
    </source>
</evidence>
<gene>
    <name evidence="3" type="ORF">NUTIK01_17220</name>
</gene>
<feature type="compositionally biased region" description="Gly residues" evidence="1">
    <location>
        <begin position="220"/>
        <end position="232"/>
    </location>
</feature>
<dbReference type="RefSeq" id="WP_317974677.1">
    <property type="nucleotide sequence ID" value="NZ_BTFW01000001.1"/>
</dbReference>
<feature type="signal peptide" evidence="2">
    <location>
        <begin position="1"/>
        <end position="24"/>
    </location>
</feature>
<name>A0ABQ6P786_9SPHN</name>